<evidence type="ECO:0000313" key="3">
    <source>
        <dbReference type="Proteomes" id="UP001361570"/>
    </source>
</evidence>
<reference evidence="2 3" key="1">
    <citation type="submission" date="2024-03" db="EMBL/GenBank/DDBJ databases">
        <title>Draft genome sequence of Klenkia sp. LSe6-5.</title>
        <authorList>
            <person name="Duangmal K."/>
            <person name="Chantavorakit T."/>
        </authorList>
    </citation>
    <scope>NUCLEOTIDE SEQUENCE [LARGE SCALE GENOMIC DNA]</scope>
    <source>
        <strain evidence="2 3">LSe6-5</strain>
    </source>
</reference>
<feature type="transmembrane region" description="Helical" evidence="1">
    <location>
        <begin position="21"/>
        <end position="42"/>
    </location>
</feature>
<dbReference type="RefSeq" id="WP_336404479.1">
    <property type="nucleotide sequence ID" value="NZ_JBAPLU010000010.1"/>
</dbReference>
<evidence type="ECO:0000256" key="1">
    <source>
        <dbReference type="SAM" id="Phobius"/>
    </source>
</evidence>
<dbReference type="Proteomes" id="UP001361570">
    <property type="component" value="Unassembled WGS sequence"/>
</dbReference>
<sequence>MTVDPQRHPSPPCRHRRRRRLRGAAIAVAGAALVGTGAYSGWDGTTKVDSGTLAAGVVTPALLDVNGGTFTTGISNLLPGDFFYRYVDVRNAGSAPSTFTGSVTVTGGLTGYVQVEAATCTVAWVGTSCAGTPSTLGTGTPTALLPFTFSHGTIGSGALAAQHVRYKFTFVDTAPLTLQGATGTISAAVSNTVVGGLDRTGG</sequence>
<keyword evidence="1" id="KW-0472">Membrane</keyword>
<comment type="caution">
    <text evidence="2">The sequence shown here is derived from an EMBL/GenBank/DDBJ whole genome shotgun (WGS) entry which is preliminary data.</text>
</comment>
<keyword evidence="3" id="KW-1185">Reference proteome</keyword>
<keyword evidence="1" id="KW-1133">Transmembrane helix</keyword>
<proteinExistence type="predicted"/>
<accession>A0ABU8DV42</accession>
<evidence type="ECO:0000313" key="2">
    <source>
        <dbReference type="EMBL" id="MEI4272341.1"/>
    </source>
</evidence>
<gene>
    <name evidence="2" type="ORF">TEK04_11470</name>
</gene>
<dbReference type="EMBL" id="JBAPLU010000010">
    <property type="protein sequence ID" value="MEI4272341.1"/>
    <property type="molecule type" value="Genomic_DNA"/>
</dbReference>
<keyword evidence="1" id="KW-0812">Transmembrane</keyword>
<organism evidence="2 3">
    <name type="scientific">Klenkia sesuvii</name>
    <dbReference type="NCBI Taxonomy" id="3103137"/>
    <lineage>
        <taxon>Bacteria</taxon>
        <taxon>Bacillati</taxon>
        <taxon>Actinomycetota</taxon>
        <taxon>Actinomycetes</taxon>
        <taxon>Geodermatophilales</taxon>
        <taxon>Geodermatophilaceae</taxon>
        <taxon>Klenkia</taxon>
    </lineage>
</organism>
<name>A0ABU8DV42_9ACTN</name>
<protein>
    <recommendedName>
        <fullName evidence="4">SipW-cognate class signal peptide</fullName>
    </recommendedName>
</protein>
<evidence type="ECO:0008006" key="4">
    <source>
        <dbReference type="Google" id="ProtNLM"/>
    </source>
</evidence>